<evidence type="ECO:0000256" key="3">
    <source>
        <dbReference type="RuleBase" id="RU362132"/>
    </source>
</evidence>
<dbReference type="SUPFAM" id="SSF52518">
    <property type="entry name" value="Thiamin diphosphate-binding fold (THDP-binding)"/>
    <property type="match status" value="2"/>
</dbReference>
<reference evidence="7" key="1">
    <citation type="submission" date="2021-12" db="EMBL/GenBank/DDBJ databases">
        <title>Alicyclobacillaceae gen. nov., sp. nov., isolated from chalcocite enrichment system.</title>
        <authorList>
            <person name="Jiang Z."/>
        </authorList>
    </citation>
    <scope>NUCLEOTIDE SEQUENCE</scope>
    <source>
        <strain evidence="7">MYW30-H2</strain>
    </source>
</reference>
<feature type="domain" description="Thiamine pyrophosphate enzyme N-terminal TPP-binding" evidence="6">
    <location>
        <begin position="7"/>
        <end position="117"/>
    </location>
</feature>
<evidence type="ECO:0000259" key="5">
    <source>
        <dbReference type="Pfam" id="PF02775"/>
    </source>
</evidence>
<evidence type="ECO:0000256" key="1">
    <source>
        <dbReference type="ARBA" id="ARBA00007812"/>
    </source>
</evidence>
<dbReference type="InterPro" id="IPR045229">
    <property type="entry name" value="TPP_enz"/>
</dbReference>
<evidence type="ECO:0000313" key="8">
    <source>
        <dbReference type="Proteomes" id="UP000830167"/>
    </source>
</evidence>
<dbReference type="Gene3D" id="3.40.50.1220">
    <property type="entry name" value="TPP-binding domain"/>
    <property type="match status" value="1"/>
</dbReference>
<dbReference type="CDD" id="cd07035">
    <property type="entry name" value="TPP_PYR_POX_like"/>
    <property type="match status" value="1"/>
</dbReference>
<evidence type="ECO:0000259" key="4">
    <source>
        <dbReference type="Pfam" id="PF00205"/>
    </source>
</evidence>
<dbReference type="InterPro" id="IPR012000">
    <property type="entry name" value="Thiamin_PyroP_enz_cen_dom"/>
</dbReference>
<dbReference type="Pfam" id="PF02775">
    <property type="entry name" value="TPP_enzyme_C"/>
    <property type="match status" value="1"/>
</dbReference>
<dbReference type="InterPro" id="IPR029061">
    <property type="entry name" value="THDP-binding"/>
</dbReference>
<dbReference type="InterPro" id="IPR011766">
    <property type="entry name" value="TPP_enzyme_TPP-bd"/>
</dbReference>
<keyword evidence="2 3" id="KW-0786">Thiamine pyrophosphate</keyword>
<accession>A0ABY4CIT9</accession>
<dbReference type="PANTHER" id="PTHR18968:SF14">
    <property type="entry name" value="GLYOXYLATE CARBOLIGASE"/>
    <property type="match status" value="1"/>
</dbReference>
<dbReference type="Pfam" id="PF00205">
    <property type="entry name" value="TPP_enzyme_M"/>
    <property type="match status" value="1"/>
</dbReference>
<dbReference type="Pfam" id="PF02776">
    <property type="entry name" value="TPP_enzyme_N"/>
    <property type="match status" value="1"/>
</dbReference>
<keyword evidence="8" id="KW-1185">Reference proteome</keyword>
<dbReference type="EMBL" id="CP089291">
    <property type="protein sequence ID" value="UOF90264.1"/>
    <property type="molecule type" value="Genomic_DNA"/>
</dbReference>
<dbReference type="InterPro" id="IPR000399">
    <property type="entry name" value="TPP-bd_CS"/>
</dbReference>
<evidence type="ECO:0000256" key="2">
    <source>
        <dbReference type="ARBA" id="ARBA00023052"/>
    </source>
</evidence>
<comment type="similarity">
    <text evidence="1 3">Belongs to the TPP enzyme family.</text>
</comment>
<name>A0ABY4CIT9_9BACL</name>
<evidence type="ECO:0000313" key="7">
    <source>
        <dbReference type="EMBL" id="UOF90264.1"/>
    </source>
</evidence>
<gene>
    <name evidence="7" type="ORF">LSG31_20780</name>
</gene>
<dbReference type="PANTHER" id="PTHR18968">
    <property type="entry name" value="THIAMINE PYROPHOSPHATE ENZYMES"/>
    <property type="match status" value="1"/>
</dbReference>
<evidence type="ECO:0000259" key="6">
    <source>
        <dbReference type="Pfam" id="PF02776"/>
    </source>
</evidence>
<sequence>MAKQKMLVAEAIVRFLEKKGVTQLYGIPGAAILPVFDAIREVSKITSYVVRHEQTAAFMADGYARATGQAGVCAVTSGPAGTNLLTGLYGAYMDSIPMIAMTGQVSTPMIGTMAFQEAPITDMARPVCKGVYLWNDAAKTEEWLVDMWNTATKGKKGPVLLDLPLNIQKQVIEIDIDAIAQEQPEQLPTPTEQEIDQVIALLQRAQKPALIVGGGVILSNATAELEEFVSLYELPVVTALMGIDAFPNDHPLFAGRMGTMCNTPLGNQTLLESDFILNVGGRFADRSVGTFEVFTANRTIVHVNLDKQELGKYFPIDLGIAADVKAFLYMMVDRAKASGKTVPSWEELEAKPTIAKLLADRKEMARKQDFDELPIKPQRALLELRKFLDRDAFVSHDCGISQIWSTQLFETFVPRTFLITGGAGTMGWGLGAAMAAKLAYPERQSVNIVGDGSLGMSLQDLATAAKHNIPVIVFLLNNSLLGLIRQQQNWYYAERAISTDLIYHNEEFGHDRGIDFVSTAKGMGVEAELVTHYDEIQGALERAAASGKPYLIEVLVDEKAVCSMSNNGSIAGVVETV</sequence>
<dbReference type="Gene3D" id="3.40.50.970">
    <property type="match status" value="2"/>
</dbReference>
<protein>
    <submittedName>
        <fullName evidence="7">Thiamine pyrophosphate-binding protein</fullName>
    </submittedName>
</protein>
<feature type="domain" description="Thiamine pyrophosphate enzyme central" evidence="4">
    <location>
        <begin position="195"/>
        <end position="329"/>
    </location>
</feature>
<organism evidence="7 8">
    <name type="scientific">Fodinisporobacter ferrooxydans</name>
    <dbReference type="NCBI Taxonomy" id="2901836"/>
    <lineage>
        <taxon>Bacteria</taxon>
        <taxon>Bacillati</taxon>
        <taxon>Bacillota</taxon>
        <taxon>Bacilli</taxon>
        <taxon>Bacillales</taxon>
        <taxon>Alicyclobacillaceae</taxon>
        <taxon>Fodinisporobacter</taxon>
    </lineage>
</organism>
<dbReference type="InterPro" id="IPR029035">
    <property type="entry name" value="DHS-like_NAD/FAD-binding_dom"/>
</dbReference>
<dbReference type="PROSITE" id="PS00187">
    <property type="entry name" value="TPP_ENZYMES"/>
    <property type="match status" value="1"/>
</dbReference>
<proteinExistence type="inferred from homology"/>
<dbReference type="InterPro" id="IPR012001">
    <property type="entry name" value="Thiamin_PyroP_enz_TPP-bd_dom"/>
</dbReference>
<feature type="domain" description="Thiamine pyrophosphate enzyme TPP-binding" evidence="5">
    <location>
        <begin position="397"/>
        <end position="554"/>
    </location>
</feature>
<dbReference type="RefSeq" id="WP_347436958.1">
    <property type="nucleotide sequence ID" value="NZ_CP089291.1"/>
</dbReference>
<dbReference type="SUPFAM" id="SSF52467">
    <property type="entry name" value="DHS-like NAD/FAD-binding domain"/>
    <property type="match status" value="1"/>
</dbReference>
<dbReference type="Proteomes" id="UP000830167">
    <property type="component" value="Chromosome"/>
</dbReference>